<evidence type="ECO:0000313" key="2">
    <source>
        <dbReference type="EMBL" id="KAA6372373.1"/>
    </source>
</evidence>
<dbReference type="Proteomes" id="UP000324800">
    <property type="component" value="Unassembled WGS sequence"/>
</dbReference>
<comment type="caution">
    <text evidence="2">The sequence shown here is derived from an EMBL/GenBank/DDBJ whole genome shotgun (WGS) entry which is preliminary data.</text>
</comment>
<proteinExistence type="predicted"/>
<organism evidence="2 3">
    <name type="scientific">Streblomastix strix</name>
    <dbReference type="NCBI Taxonomy" id="222440"/>
    <lineage>
        <taxon>Eukaryota</taxon>
        <taxon>Metamonada</taxon>
        <taxon>Preaxostyla</taxon>
        <taxon>Oxymonadida</taxon>
        <taxon>Streblomastigidae</taxon>
        <taxon>Streblomastix</taxon>
    </lineage>
</organism>
<accession>A0A5J4UPZ2</accession>
<sequence length="407" mass="46008">MPIIDTCGLTTGISSQSLKDSPWPLLNDIPLSLGLDMDRYIAISDYFMNEQGCQVYLDRQSNDIQIRFRGELKAVVNERGHFDPKSGLRLDADYWGFDPPEDMDLWTACIIAEAAIAKANRLQDGLNKQKSIRQAVQVNDNTPVTNRSVIPVIPVKRKREDEITVTNQNSVSLQEQFQQERKRQAKFDSLEEAKIAQDVATTLSGIIKQDAKDADMLAFQLQPIQRQKLFDEIAWDGANVVFPVPSAEAALPEERGGLARIALESACAVNQGIAGLIHDIARNRTQNLVSKLCKIWEASMLTVGDAYKERESRLRGVQMFPEAQDVLSKTSREKFKSKKSAKSIVGNWQSNRSFNKFGRFSSYQKGQRNVPFQGKGRYGRQNNKFQKKGKFQDSILNQNQQEDKYNP</sequence>
<evidence type="ECO:0000256" key="1">
    <source>
        <dbReference type="SAM" id="MobiDB-lite"/>
    </source>
</evidence>
<feature type="region of interest" description="Disordered" evidence="1">
    <location>
        <begin position="366"/>
        <end position="407"/>
    </location>
</feature>
<reference evidence="2 3" key="1">
    <citation type="submission" date="2019-03" db="EMBL/GenBank/DDBJ databases">
        <title>Single cell metagenomics reveals metabolic interactions within the superorganism composed of flagellate Streblomastix strix and complex community of Bacteroidetes bacteria on its surface.</title>
        <authorList>
            <person name="Treitli S.C."/>
            <person name="Kolisko M."/>
            <person name="Husnik F."/>
            <person name="Keeling P."/>
            <person name="Hampl V."/>
        </authorList>
    </citation>
    <scope>NUCLEOTIDE SEQUENCE [LARGE SCALE GENOMIC DNA]</scope>
    <source>
        <strain evidence="2">ST1C</strain>
    </source>
</reference>
<gene>
    <name evidence="2" type="ORF">EZS28_032101</name>
</gene>
<evidence type="ECO:0000313" key="3">
    <source>
        <dbReference type="Proteomes" id="UP000324800"/>
    </source>
</evidence>
<protein>
    <submittedName>
        <fullName evidence="2">Uncharacterized protein</fullName>
    </submittedName>
</protein>
<dbReference type="EMBL" id="SNRW01013651">
    <property type="protein sequence ID" value="KAA6372373.1"/>
    <property type="molecule type" value="Genomic_DNA"/>
</dbReference>
<dbReference type="AlphaFoldDB" id="A0A5J4UPZ2"/>
<name>A0A5J4UPZ2_9EUKA</name>